<evidence type="ECO:0000313" key="4">
    <source>
        <dbReference type="Proteomes" id="UP001208570"/>
    </source>
</evidence>
<dbReference type="EMBL" id="JAODUP010000044">
    <property type="protein sequence ID" value="KAK2165892.1"/>
    <property type="molecule type" value="Genomic_DNA"/>
</dbReference>
<dbReference type="GO" id="GO:0008289">
    <property type="term" value="F:lipid binding"/>
    <property type="evidence" value="ECO:0007669"/>
    <property type="project" value="UniProtKB-KW"/>
</dbReference>
<dbReference type="Proteomes" id="UP001208570">
    <property type="component" value="Unassembled WGS sequence"/>
</dbReference>
<feature type="compositionally biased region" description="Basic and acidic residues" evidence="2">
    <location>
        <begin position="1"/>
        <end position="11"/>
    </location>
</feature>
<dbReference type="PRINTS" id="PR00178">
    <property type="entry name" value="FATTYACIDBP"/>
</dbReference>
<organism evidence="3 4">
    <name type="scientific">Paralvinella palmiformis</name>
    <dbReference type="NCBI Taxonomy" id="53620"/>
    <lineage>
        <taxon>Eukaryota</taxon>
        <taxon>Metazoa</taxon>
        <taxon>Spiralia</taxon>
        <taxon>Lophotrochozoa</taxon>
        <taxon>Annelida</taxon>
        <taxon>Polychaeta</taxon>
        <taxon>Sedentaria</taxon>
        <taxon>Canalipalpata</taxon>
        <taxon>Terebellida</taxon>
        <taxon>Terebelliformia</taxon>
        <taxon>Alvinellidae</taxon>
        <taxon>Paralvinella</taxon>
    </lineage>
</organism>
<evidence type="ECO:0000256" key="2">
    <source>
        <dbReference type="SAM" id="MobiDB-lite"/>
    </source>
</evidence>
<accession>A0AAD9ND40</accession>
<sequence length="286" mass="32025">MDSEEVKKSAETDGNITEENTAELSKPEAAPSQTNAETENSAAEREDAKPAVGDTEHVKPSDGQTEEKHEDAGTEKKDDISASGESNKQEIDLVVKNEQEEDTKDNKQQGDEKAESDKKEGSEETAKDDTKEKQNGDAEGAVGGVDPRNLNGKYNHVKSENLEDFFKAIGVPWLVRKMLKRFNHSTEVVQEGEKFDIKLCTGFMTKEWKFTVGEDFEEKPMGWSNDLVIVHSAWEGDKLVMNSVPKSEKAKSKPMKITRHLNGDEFTMVLEVDNVVCTRIFKRKKN</sequence>
<dbReference type="AlphaFoldDB" id="A0AAD9ND40"/>
<reference evidence="3" key="1">
    <citation type="journal article" date="2023" name="Mol. Biol. Evol.">
        <title>Third-Generation Sequencing Reveals the Adaptive Role of the Epigenome in Three Deep-Sea Polychaetes.</title>
        <authorList>
            <person name="Perez M."/>
            <person name="Aroh O."/>
            <person name="Sun Y."/>
            <person name="Lan Y."/>
            <person name="Juniper S.K."/>
            <person name="Young C.R."/>
            <person name="Angers B."/>
            <person name="Qian P.Y."/>
        </authorList>
    </citation>
    <scope>NUCLEOTIDE SEQUENCE</scope>
    <source>
        <strain evidence="3">P08H-3</strain>
    </source>
</reference>
<dbReference type="PANTHER" id="PTHR11955">
    <property type="entry name" value="FATTY ACID BINDING PROTEIN"/>
    <property type="match status" value="1"/>
</dbReference>
<feature type="region of interest" description="Disordered" evidence="2">
    <location>
        <begin position="1"/>
        <end position="152"/>
    </location>
</feature>
<proteinExistence type="inferred from homology"/>
<feature type="compositionally biased region" description="Basic and acidic residues" evidence="2">
    <location>
        <begin position="42"/>
        <end position="80"/>
    </location>
</feature>
<dbReference type="SUPFAM" id="SSF50814">
    <property type="entry name" value="Lipocalins"/>
    <property type="match status" value="1"/>
</dbReference>
<gene>
    <name evidence="3" type="ORF">LSH36_44g02086</name>
</gene>
<dbReference type="InterPro" id="IPR000463">
    <property type="entry name" value="Fatty_acid-bd"/>
</dbReference>
<keyword evidence="4" id="KW-1185">Reference proteome</keyword>
<feature type="compositionally biased region" description="Polar residues" evidence="2">
    <location>
        <begin position="31"/>
        <end position="41"/>
    </location>
</feature>
<dbReference type="CDD" id="cd00742">
    <property type="entry name" value="FABP"/>
    <property type="match status" value="1"/>
</dbReference>
<comment type="caution">
    <text evidence="3">The sequence shown here is derived from an EMBL/GenBank/DDBJ whole genome shotgun (WGS) entry which is preliminary data.</text>
</comment>
<comment type="similarity">
    <text evidence="1">Belongs to the calycin superfamily. Fatty-acid binding protein (FABP) family.</text>
</comment>
<dbReference type="InterPro" id="IPR031259">
    <property type="entry name" value="ILBP"/>
</dbReference>
<feature type="compositionally biased region" description="Polar residues" evidence="2">
    <location>
        <begin position="12"/>
        <end position="23"/>
    </location>
</feature>
<name>A0AAD9ND40_9ANNE</name>
<feature type="compositionally biased region" description="Basic and acidic residues" evidence="2">
    <location>
        <begin position="87"/>
        <end position="136"/>
    </location>
</feature>
<evidence type="ECO:0000256" key="1">
    <source>
        <dbReference type="ARBA" id="ARBA00008390"/>
    </source>
</evidence>
<protein>
    <submittedName>
        <fullName evidence="3">Uncharacterized protein</fullName>
    </submittedName>
</protein>
<dbReference type="Gene3D" id="2.40.128.20">
    <property type="match status" value="1"/>
</dbReference>
<dbReference type="InterPro" id="IPR012674">
    <property type="entry name" value="Calycin"/>
</dbReference>
<evidence type="ECO:0000313" key="3">
    <source>
        <dbReference type="EMBL" id="KAK2165892.1"/>
    </source>
</evidence>